<name>A0AAD6V7S8_9AGAR</name>
<proteinExistence type="predicted"/>
<accession>A0AAD6V7S8</accession>
<feature type="chain" id="PRO_5041922748" evidence="1">
    <location>
        <begin position="26"/>
        <end position="119"/>
    </location>
</feature>
<dbReference type="Proteomes" id="UP001219525">
    <property type="component" value="Unassembled WGS sequence"/>
</dbReference>
<evidence type="ECO:0000313" key="3">
    <source>
        <dbReference type="Proteomes" id="UP001219525"/>
    </source>
</evidence>
<dbReference type="AlphaFoldDB" id="A0AAD6V7S8"/>
<feature type="signal peptide" evidence="1">
    <location>
        <begin position="1"/>
        <end position="25"/>
    </location>
</feature>
<protein>
    <submittedName>
        <fullName evidence="2">Uncharacterized protein</fullName>
    </submittedName>
</protein>
<dbReference type="EMBL" id="JARJCW010000056">
    <property type="protein sequence ID" value="KAJ7202027.1"/>
    <property type="molecule type" value="Genomic_DNA"/>
</dbReference>
<sequence>MLYPKHSISVLLPVLLLALATTSKTQTCGPVTGADVTGECLNINTDCCDGFYTAGFCPGPANIQCCTSVQRCRNNAGFCNDINHVSCDSGYVSGLCPGPNNVRCCEDGTDGFEFCTAGH</sequence>
<evidence type="ECO:0000313" key="2">
    <source>
        <dbReference type="EMBL" id="KAJ7202027.1"/>
    </source>
</evidence>
<gene>
    <name evidence="2" type="ORF">GGX14DRAFT_544551</name>
</gene>
<reference evidence="2" key="1">
    <citation type="submission" date="2023-03" db="EMBL/GenBank/DDBJ databases">
        <title>Massive genome expansion in bonnet fungi (Mycena s.s.) driven by repeated elements and novel gene families across ecological guilds.</title>
        <authorList>
            <consortium name="Lawrence Berkeley National Laboratory"/>
            <person name="Harder C.B."/>
            <person name="Miyauchi S."/>
            <person name="Viragh M."/>
            <person name="Kuo A."/>
            <person name="Thoen E."/>
            <person name="Andreopoulos B."/>
            <person name="Lu D."/>
            <person name="Skrede I."/>
            <person name="Drula E."/>
            <person name="Henrissat B."/>
            <person name="Morin E."/>
            <person name="Kohler A."/>
            <person name="Barry K."/>
            <person name="LaButti K."/>
            <person name="Morin E."/>
            <person name="Salamov A."/>
            <person name="Lipzen A."/>
            <person name="Mereny Z."/>
            <person name="Hegedus B."/>
            <person name="Baldrian P."/>
            <person name="Stursova M."/>
            <person name="Weitz H."/>
            <person name="Taylor A."/>
            <person name="Grigoriev I.V."/>
            <person name="Nagy L.G."/>
            <person name="Martin F."/>
            <person name="Kauserud H."/>
        </authorList>
    </citation>
    <scope>NUCLEOTIDE SEQUENCE</scope>
    <source>
        <strain evidence="2">9144</strain>
    </source>
</reference>
<keyword evidence="3" id="KW-1185">Reference proteome</keyword>
<keyword evidence="1" id="KW-0732">Signal</keyword>
<evidence type="ECO:0000256" key="1">
    <source>
        <dbReference type="SAM" id="SignalP"/>
    </source>
</evidence>
<comment type="caution">
    <text evidence="2">The sequence shown here is derived from an EMBL/GenBank/DDBJ whole genome shotgun (WGS) entry which is preliminary data.</text>
</comment>
<organism evidence="2 3">
    <name type="scientific">Mycena pura</name>
    <dbReference type="NCBI Taxonomy" id="153505"/>
    <lineage>
        <taxon>Eukaryota</taxon>
        <taxon>Fungi</taxon>
        <taxon>Dikarya</taxon>
        <taxon>Basidiomycota</taxon>
        <taxon>Agaricomycotina</taxon>
        <taxon>Agaricomycetes</taxon>
        <taxon>Agaricomycetidae</taxon>
        <taxon>Agaricales</taxon>
        <taxon>Marasmiineae</taxon>
        <taxon>Mycenaceae</taxon>
        <taxon>Mycena</taxon>
    </lineage>
</organism>